<dbReference type="EMBL" id="SORF01000004">
    <property type="protein sequence ID" value="TDY49559.1"/>
    <property type="molecule type" value="Genomic_DNA"/>
</dbReference>
<organism evidence="1 2">
    <name type="scientific">Alicyclobacillus sacchari</name>
    <dbReference type="NCBI Taxonomy" id="392010"/>
    <lineage>
        <taxon>Bacteria</taxon>
        <taxon>Bacillati</taxon>
        <taxon>Bacillota</taxon>
        <taxon>Bacilli</taxon>
        <taxon>Bacillales</taxon>
        <taxon>Alicyclobacillaceae</taxon>
        <taxon>Alicyclobacillus</taxon>
    </lineage>
</organism>
<name>A0A4R8LPW6_9BACL</name>
<keyword evidence="2" id="KW-1185">Reference proteome</keyword>
<sequence length="109" mass="12644">MRTFDPLDWVHAFDDYEMYMYVRQDGDADDGIYMQMLQRELVDGAEIWSVLYDRRLTADIAQVGLDPQHPAYEDEVLRNYLAAHPAVVDEEKAYLAEWLQGRGKAEGEA</sequence>
<protein>
    <submittedName>
        <fullName evidence="1">Uncharacterized protein</fullName>
    </submittedName>
</protein>
<dbReference type="RefSeq" id="WP_284199925.1">
    <property type="nucleotide sequence ID" value="NZ_BSUS01000001.1"/>
</dbReference>
<comment type="caution">
    <text evidence="1">The sequence shown here is derived from an EMBL/GenBank/DDBJ whole genome shotgun (WGS) entry which is preliminary data.</text>
</comment>
<proteinExistence type="predicted"/>
<gene>
    <name evidence="1" type="ORF">C7445_10470</name>
</gene>
<reference evidence="1 2" key="1">
    <citation type="submission" date="2019-03" db="EMBL/GenBank/DDBJ databases">
        <title>Genomic Encyclopedia of Type Strains, Phase IV (KMG-IV): sequencing the most valuable type-strain genomes for metagenomic binning, comparative biology and taxonomic classification.</title>
        <authorList>
            <person name="Goeker M."/>
        </authorList>
    </citation>
    <scope>NUCLEOTIDE SEQUENCE [LARGE SCALE GENOMIC DNA]</scope>
    <source>
        <strain evidence="1 2">DSM 17974</strain>
    </source>
</reference>
<dbReference type="Proteomes" id="UP000294581">
    <property type="component" value="Unassembled WGS sequence"/>
</dbReference>
<evidence type="ECO:0000313" key="2">
    <source>
        <dbReference type="Proteomes" id="UP000294581"/>
    </source>
</evidence>
<accession>A0A4R8LPW6</accession>
<dbReference type="AlphaFoldDB" id="A0A4R8LPW6"/>
<evidence type="ECO:0000313" key="1">
    <source>
        <dbReference type="EMBL" id="TDY49559.1"/>
    </source>
</evidence>